<dbReference type="AlphaFoldDB" id="A0A392TGR3"/>
<dbReference type="EMBL" id="LXQA010575919">
    <property type="protein sequence ID" value="MCI60132.1"/>
    <property type="molecule type" value="Genomic_DNA"/>
</dbReference>
<protein>
    <submittedName>
        <fullName evidence="1">Uncharacterized protein</fullName>
    </submittedName>
</protein>
<reference evidence="1 2" key="1">
    <citation type="journal article" date="2018" name="Front. Plant Sci.">
        <title>Red Clover (Trifolium pratense) and Zigzag Clover (T. medium) - A Picture of Genomic Similarities and Differences.</title>
        <authorList>
            <person name="Dluhosova J."/>
            <person name="Istvanek J."/>
            <person name="Nedelnik J."/>
            <person name="Repkova J."/>
        </authorList>
    </citation>
    <scope>NUCLEOTIDE SEQUENCE [LARGE SCALE GENOMIC DNA]</scope>
    <source>
        <strain evidence="2">cv. 10/8</strain>
        <tissue evidence="1">Leaf</tissue>
    </source>
</reference>
<evidence type="ECO:0000313" key="2">
    <source>
        <dbReference type="Proteomes" id="UP000265520"/>
    </source>
</evidence>
<organism evidence="1 2">
    <name type="scientific">Trifolium medium</name>
    <dbReference type="NCBI Taxonomy" id="97028"/>
    <lineage>
        <taxon>Eukaryota</taxon>
        <taxon>Viridiplantae</taxon>
        <taxon>Streptophyta</taxon>
        <taxon>Embryophyta</taxon>
        <taxon>Tracheophyta</taxon>
        <taxon>Spermatophyta</taxon>
        <taxon>Magnoliopsida</taxon>
        <taxon>eudicotyledons</taxon>
        <taxon>Gunneridae</taxon>
        <taxon>Pentapetalae</taxon>
        <taxon>rosids</taxon>
        <taxon>fabids</taxon>
        <taxon>Fabales</taxon>
        <taxon>Fabaceae</taxon>
        <taxon>Papilionoideae</taxon>
        <taxon>50 kb inversion clade</taxon>
        <taxon>NPAAA clade</taxon>
        <taxon>Hologalegina</taxon>
        <taxon>IRL clade</taxon>
        <taxon>Trifolieae</taxon>
        <taxon>Trifolium</taxon>
    </lineage>
</organism>
<evidence type="ECO:0000313" key="1">
    <source>
        <dbReference type="EMBL" id="MCI60132.1"/>
    </source>
</evidence>
<accession>A0A392TGR3</accession>
<comment type="caution">
    <text evidence="1">The sequence shown here is derived from an EMBL/GenBank/DDBJ whole genome shotgun (WGS) entry which is preliminary data.</text>
</comment>
<name>A0A392TGR3_9FABA</name>
<feature type="non-terminal residue" evidence="1">
    <location>
        <position position="68"/>
    </location>
</feature>
<proteinExistence type="predicted"/>
<dbReference type="Proteomes" id="UP000265520">
    <property type="component" value="Unassembled WGS sequence"/>
</dbReference>
<sequence>MDDNLFYYLRRISTLAYFSSVSIVGGNWLEESRASQPFCFVADVMQPIMVRVCVAAASLDTGVIWHFP</sequence>
<keyword evidence="2" id="KW-1185">Reference proteome</keyword>